<dbReference type="AlphaFoldDB" id="C5PCJ9"/>
<dbReference type="VEuPathDB" id="FungiDB:CPC735_067760"/>
<dbReference type="HOGENOM" id="CLU_079676_0_0_1"/>
<accession>C5PCJ9</accession>
<dbReference type="Proteomes" id="UP000009084">
    <property type="component" value="Unassembled WGS sequence"/>
</dbReference>
<sequence>MVAESFQKQSALALLGGKMNPFCEEFEHSWAETSASTPVGPLLRVWDPWSGSQPAKSGRMQARSPRKPLDLRESRKESLAIHADYKIWEPTPFISFTSSIEGLERLISKRHWPESTARTLTVVNPNARLAKGLPIVEMKSELEYYNIPDRYGCSYNYYRDEYLCLWEITPEEVVQHWNWDELCENPRWYEDEIQPAFNQHNCHLLGRKPNHSAFNMSMLHDALPSVAQTVEMESPRMETPEMKMPVLEDA</sequence>
<protein>
    <recommendedName>
        <fullName evidence="2">DUF7587 domain-containing protein</fullName>
    </recommendedName>
</protein>
<proteinExistence type="predicted"/>
<feature type="region of interest" description="Disordered" evidence="1">
    <location>
        <begin position="51"/>
        <end position="73"/>
    </location>
</feature>
<name>C5PCJ9_COCP7</name>
<gene>
    <name evidence="3" type="ORF">CPC735_067760</name>
</gene>
<evidence type="ECO:0000259" key="2">
    <source>
        <dbReference type="Pfam" id="PF24494"/>
    </source>
</evidence>
<comment type="caution">
    <text evidence="3">The sequence shown here is derived from an EMBL/GenBank/DDBJ whole genome shotgun (WGS) entry which is preliminary data.</text>
</comment>
<organism evidence="3 4">
    <name type="scientific">Coccidioides posadasii (strain C735)</name>
    <name type="common">Valley fever fungus</name>
    <dbReference type="NCBI Taxonomy" id="222929"/>
    <lineage>
        <taxon>Eukaryota</taxon>
        <taxon>Fungi</taxon>
        <taxon>Dikarya</taxon>
        <taxon>Ascomycota</taxon>
        <taxon>Pezizomycotina</taxon>
        <taxon>Eurotiomycetes</taxon>
        <taxon>Eurotiomycetidae</taxon>
        <taxon>Onygenales</taxon>
        <taxon>Onygenaceae</taxon>
        <taxon>Coccidioides</taxon>
    </lineage>
</organism>
<dbReference type="Pfam" id="PF24494">
    <property type="entry name" value="DUF7587"/>
    <property type="match status" value="1"/>
</dbReference>
<evidence type="ECO:0000313" key="4">
    <source>
        <dbReference type="Proteomes" id="UP000009084"/>
    </source>
</evidence>
<dbReference type="KEGG" id="cpw:9693304"/>
<feature type="domain" description="DUF7587" evidence="2">
    <location>
        <begin position="43"/>
        <end position="182"/>
    </location>
</feature>
<dbReference type="InterPro" id="IPR056009">
    <property type="entry name" value="DUF7587"/>
</dbReference>
<evidence type="ECO:0000313" key="3">
    <source>
        <dbReference type="EMBL" id="EER25676.1"/>
    </source>
</evidence>
<dbReference type="OrthoDB" id="4207073at2759"/>
<evidence type="ECO:0000256" key="1">
    <source>
        <dbReference type="SAM" id="MobiDB-lite"/>
    </source>
</evidence>
<dbReference type="EMBL" id="ACFW01000041">
    <property type="protein sequence ID" value="EER25676.1"/>
    <property type="molecule type" value="Genomic_DNA"/>
</dbReference>
<reference evidence="3 4" key="1">
    <citation type="journal article" date="2009" name="Genome Res.">
        <title>Comparative genomic analyses of the human fungal pathogens Coccidioides and their relatives.</title>
        <authorList>
            <person name="Sharpton T.J."/>
            <person name="Stajich J.E."/>
            <person name="Rounsley S.D."/>
            <person name="Gardner M.J."/>
            <person name="Wortman J.R."/>
            <person name="Jordar V.S."/>
            <person name="Maiti R."/>
            <person name="Kodira C.D."/>
            <person name="Neafsey D.E."/>
            <person name="Zeng Q."/>
            <person name="Hung C.-Y."/>
            <person name="McMahan C."/>
            <person name="Muszewska A."/>
            <person name="Grynberg M."/>
            <person name="Mandel M.A."/>
            <person name="Kellner E.M."/>
            <person name="Barker B.M."/>
            <person name="Galgiani J.N."/>
            <person name="Orbach M.J."/>
            <person name="Kirkland T.N."/>
            <person name="Cole G.T."/>
            <person name="Henn M.R."/>
            <person name="Birren B.W."/>
            <person name="Taylor J.W."/>
        </authorList>
    </citation>
    <scope>NUCLEOTIDE SEQUENCE [LARGE SCALE GENOMIC DNA]</scope>
    <source>
        <strain evidence="4">C735</strain>
    </source>
</reference>